<evidence type="ECO:0000256" key="1">
    <source>
        <dbReference type="SAM" id="SignalP"/>
    </source>
</evidence>
<protein>
    <submittedName>
        <fullName evidence="2">Uncharacterized protein</fullName>
    </submittedName>
</protein>
<accession>A0ABY4T6X7</accession>
<feature type="chain" id="PRO_5046132487" evidence="1">
    <location>
        <begin position="19"/>
        <end position="151"/>
    </location>
</feature>
<dbReference type="RefSeq" id="WP_250340187.1">
    <property type="nucleotide sequence ID" value="NZ_CP063231.1"/>
</dbReference>
<name>A0ABY4T6X7_9GAMM</name>
<keyword evidence="3" id="KW-1185">Reference proteome</keyword>
<dbReference type="Proteomes" id="UP001056681">
    <property type="component" value="Chromosome"/>
</dbReference>
<keyword evidence="1" id="KW-0732">Signal</keyword>
<proteinExistence type="predicted"/>
<feature type="signal peptide" evidence="1">
    <location>
        <begin position="1"/>
        <end position="18"/>
    </location>
</feature>
<gene>
    <name evidence="2" type="ORF">IM816_06120</name>
</gene>
<sequence length="151" mass="15449">MKTLVLALLFGLPLAASATPPPGTHREPAPAPDPMQHFSWRDDAAGYTFVAPPRWAGKVRAIPLASADLAASGALSGVRFVAGNRTLLVLLTTDETRAKALTATGATELSRHDGHVVAFKAASQTGSLALTAVELAAAVQWDGGAAGSVAR</sequence>
<reference evidence="2" key="1">
    <citation type="submission" date="2020-10" db="EMBL/GenBank/DDBJ databases">
        <title>Whole-genome sequence of Luteibacter sp. EIF3.</title>
        <authorList>
            <person name="Friedrich I."/>
            <person name="Hertel R."/>
            <person name="Daniel R."/>
        </authorList>
    </citation>
    <scope>NUCLEOTIDE SEQUENCE</scope>
    <source>
        <strain evidence="2">EIF3</strain>
    </source>
</reference>
<organism evidence="2 3">
    <name type="scientific">Luteibacter flocculans</name>
    <dbReference type="NCBI Taxonomy" id="2780091"/>
    <lineage>
        <taxon>Bacteria</taxon>
        <taxon>Pseudomonadati</taxon>
        <taxon>Pseudomonadota</taxon>
        <taxon>Gammaproteobacteria</taxon>
        <taxon>Lysobacterales</taxon>
        <taxon>Rhodanobacteraceae</taxon>
        <taxon>Luteibacter</taxon>
    </lineage>
</organism>
<evidence type="ECO:0000313" key="3">
    <source>
        <dbReference type="Proteomes" id="UP001056681"/>
    </source>
</evidence>
<dbReference type="EMBL" id="CP063231">
    <property type="protein sequence ID" value="URL59668.1"/>
    <property type="molecule type" value="Genomic_DNA"/>
</dbReference>
<evidence type="ECO:0000313" key="2">
    <source>
        <dbReference type="EMBL" id="URL59668.1"/>
    </source>
</evidence>